<proteinExistence type="predicted"/>
<feature type="region of interest" description="Disordered" evidence="1">
    <location>
        <begin position="170"/>
        <end position="194"/>
    </location>
</feature>
<evidence type="ECO:0000256" key="1">
    <source>
        <dbReference type="SAM" id="MobiDB-lite"/>
    </source>
</evidence>
<protein>
    <submittedName>
        <fullName evidence="2">Uncharacterized protein</fullName>
    </submittedName>
</protein>
<dbReference type="EMBL" id="JBAHYK010000598">
    <property type="protein sequence ID" value="KAL0572676.1"/>
    <property type="molecule type" value="Genomic_DNA"/>
</dbReference>
<evidence type="ECO:0000313" key="3">
    <source>
        <dbReference type="Proteomes" id="UP001465976"/>
    </source>
</evidence>
<dbReference type="Proteomes" id="UP001465976">
    <property type="component" value="Unassembled WGS sequence"/>
</dbReference>
<keyword evidence="3" id="KW-1185">Reference proteome</keyword>
<comment type="caution">
    <text evidence="2">The sequence shown here is derived from an EMBL/GenBank/DDBJ whole genome shotgun (WGS) entry which is preliminary data.</text>
</comment>
<organism evidence="2 3">
    <name type="scientific">Marasmius crinis-equi</name>
    <dbReference type="NCBI Taxonomy" id="585013"/>
    <lineage>
        <taxon>Eukaryota</taxon>
        <taxon>Fungi</taxon>
        <taxon>Dikarya</taxon>
        <taxon>Basidiomycota</taxon>
        <taxon>Agaricomycotina</taxon>
        <taxon>Agaricomycetes</taxon>
        <taxon>Agaricomycetidae</taxon>
        <taxon>Agaricales</taxon>
        <taxon>Marasmiineae</taxon>
        <taxon>Marasmiaceae</taxon>
        <taxon>Marasmius</taxon>
    </lineage>
</organism>
<name>A0ABR3FC40_9AGAR</name>
<feature type="region of interest" description="Disordered" evidence="1">
    <location>
        <begin position="222"/>
        <end position="259"/>
    </location>
</feature>
<gene>
    <name evidence="2" type="ORF">V5O48_009286</name>
</gene>
<sequence>MTTNPAIPSGIFDEVKEMYKSKTPEDKTQCPHPTLLSYLGQAADFALKSHSAVETLEASCREPCRMLIRKAFYVLCDVKQGFADRGRWGDKKTQLKDLLQTMDRLLKFVSNPAPVFLEDLAIHEYNNQLTCAFRNFQFDANRTYPNMSLSVGGLPDYSTTRGATRTFININGQPVSGNRDNREQGSKPKNKLDEGNFSFPGFFHGAQGVHIGGSISTSNVNGNQVNFNFNREKRPKPHHTSPEAHSYEDSSGPSRYDRY</sequence>
<feature type="compositionally biased region" description="Basic and acidic residues" evidence="1">
    <location>
        <begin position="179"/>
        <end position="194"/>
    </location>
</feature>
<accession>A0ABR3FC40</accession>
<reference evidence="2 3" key="1">
    <citation type="submission" date="2024-02" db="EMBL/GenBank/DDBJ databases">
        <title>A draft genome for the cacao thread blight pathogen Marasmius crinis-equi.</title>
        <authorList>
            <person name="Cohen S.P."/>
            <person name="Baruah I.K."/>
            <person name="Amoako-Attah I."/>
            <person name="Bukari Y."/>
            <person name="Meinhardt L.W."/>
            <person name="Bailey B.A."/>
        </authorList>
    </citation>
    <scope>NUCLEOTIDE SEQUENCE [LARGE SCALE GENOMIC DNA]</scope>
    <source>
        <strain evidence="2 3">GH-76</strain>
    </source>
</reference>
<evidence type="ECO:0000313" key="2">
    <source>
        <dbReference type="EMBL" id="KAL0572676.1"/>
    </source>
</evidence>